<protein>
    <submittedName>
        <fullName evidence="1">Uncharacterized protein</fullName>
    </submittedName>
</protein>
<keyword evidence="2" id="KW-1185">Reference proteome</keyword>
<gene>
    <name evidence="1" type="ORF">L798_12242</name>
</gene>
<organism evidence="1 2">
    <name type="scientific">Zootermopsis nevadensis</name>
    <name type="common">Dampwood termite</name>
    <dbReference type="NCBI Taxonomy" id="136037"/>
    <lineage>
        <taxon>Eukaryota</taxon>
        <taxon>Metazoa</taxon>
        <taxon>Ecdysozoa</taxon>
        <taxon>Arthropoda</taxon>
        <taxon>Hexapoda</taxon>
        <taxon>Insecta</taxon>
        <taxon>Pterygota</taxon>
        <taxon>Neoptera</taxon>
        <taxon>Polyneoptera</taxon>
        <taxon>Dictyoptera</taxon>
        <taxon>Blattodea</taxon>
        <taxon>Blattoidea</taxon>
        <taxon>Termitoidae</taxon>
        <taxon>Termopsidae</taxon>
        <taxon>Zootermopsis</taxon>
    </lineage>
</organism>
<dbReference type="Proteomes" id="UP000027135">
    <property type="component" value="Unassembled WGS sequence"/>
</dbReference>
<reference evidence="1 2" key="1">
    <citation type="journal article" date="2014" name="Nat. Commun.">
        <title>Molecular traces of alternative social organization in a termite genome.</title>
        <authorList>
            <person name="Terrapon N."/>
            <person name="Li C."/>
            <person name="Robertson H.M."/>
            <person name="Ji L."/>
            <person name="Meng X."/>
            <person name="Booth W."/>
            <person name="Chen Z."/>
            <person name="Childers C.P."/>
            <person name="Glastad K.M."/>
            <person name="Gokhale K."/>
            <person name="Gowin J."/>
            <person name="Gronenberg W."/>
            <person name="Hermansen R.A."/>
            <person name="Hu H."/>
            <person name="Hunt B.G."/>
            <person name="Huylmans A.K."/>
            <person name="Khalil S.M."/>
            <person name="Mitchell R.D."/>
            <person name="Munoz-Torres M.C."/>
            <person name="Mustard J.A."/>
            <person name="Pan H."/>
            <person name="Reese J.T."/>
            <person name="Scharf M.E."/>
            <person name="Sun F."/>
            <person name="Vogel H."/>
            <person name="Xiao J."/>
            <person name="Yang W."/>
            <person name="Yang Z."/>
            <person name="Yang Z."/>
            <person name="Zhou J."/>
            <person name="Zhu J."/>
            <person name="Brent C.S."/>
            <person name="Elsik C.G."/>
            <person name="Goodisman M.A."/>
            <person name="Liberles D.A."/>
            <person name="Roe R.M."/>
            <person name="Vargo E.L."/>
            <person name="Vilcinskas A."/>
            <person name="Wang J."/>
            <person name="Bornberg-Bauer E."/>
            <person name="Korb J."/>
            <person name="Zhang G."/>
            <person name="Liebig J."/>
        </authorList>
    </citation>
    <scope>NUCLEOTIDE SEQUENCE [LARGE SCALE GENOMIC DNA]</scope>
    <source>
        <tissue evidence="1">Whole organism</tissue>
    </source>
</reference>
<name>A0A067QU05_ZOONE</name>
<evidence type="ECO:0000313" key="2">
    <source>
        <dbReference type="Proteomes" id="UP000027135"/>
    </source>
</evidence>
<proteinExistence type="predicted"/>
<evidence type="ECO:0000313" key="1">
    <source>
        <dbReference type="EMBL" id="KDR13309.1"/>
    </source>
</evidence>
<sequence length="68" mass="7803">MSRTPNTGFGQHSQWGVLGPLKQRLSGRHSDKDADVKWEKHGWLQGLNPKLYCNDMDKNLIVRIKPMS</sequence>
<dbReference type="AlphaFoldDB" id="A0A067QU05"/>
<accession>A0A067QU05</accession>
<dbReference type="EMBL" id="KK852954">
    <property type="protein sequence ID" value="KDR13309.1"/>
    <property type="molecule type" value="Genomic_DNA"/>
</dbReference>
<dbReference type="InParanoid" id="A0A067QU05"/>